<evidence type="ECO:0000313" key="3">
    <source>
        <dbReference type="Proteomes" id="UP000294506"/>
    </source>
</evidence>
<protein>
    <submittedName>
        <fullName evidence="2">Cation transport protein</fullName>
    </submittedName>
</protein>
<sequence length="63" mass="6815">ISAFATVGLTSGLTEDLPPEGLYVLAALMFAGRVGIITFAASLTVRQRSRVRYRYPEGRPMIG</sequence>
<dbReference type="Proteomes" id="UP000294506">
    <property type="component" value="Unassembled WGS sequence"/>
</dbReference>
<organism evidence="2 3">
    <name type="scientific">Nesterenkonia aurantiaca</name>
    <dbReference type="NCBI Taxonomy" id="1436010"/>
    <lineage>
        <taxon>Bacteria</taxon>
        <taxon>Bacillati</taxon>
        <taxon>Actinomycetota</taxon>
        <taxon>Actinomycetes</taxon>
        <taxon>Micrococcales</taxon>
        <taxon>Micrococcaceae</taxon>
        <taxon>Nesterenkonia</taxon>
    </lineage>
</organism>
<keyword evidence="1" id="KW-0812">Transmembrane</keyword>
<proteinExistence type="predicted"/>
<reference evidence="2 3" key="1">
    <citation type="submission" date="2019-03" db="EMBL/GenBank/DDBJ databases">
        <title>Genomic Encyclopedia of Type Strains, Phase III (KMG-III): the genomes of soil and plant-associated and newly described type strains.</title>
        <authorList>
            <person name="Whitman W."/>
        </authorList>
    </citation>
    <scope>NUCLEOTIDE SEQUENCE [LARGE SCALE GENOMIC DNA]</scope>
    <source>
        <strain evidence="2 3">DSM 27373</strain>
    </source>
</reference>
<evidence type="ECO:0000256" key="1">
    <source>
        <dbReference type="SAM" id="Phobius"/>
    </source>
</evidence>
<name>A0A4R7FUF6_9MICC</name>
<evidence type="ECO:0000313" key="2">
    <source>
        <dbReference type="EMBL" id="TDS82333.1"/>
    </source>
</evidence>
<keyword evidence="1" id="KW-0472">Membrane</keyword>
<feature type="non-terminal residue" evidence="2">
    <location>
        <position position="1"/>
    </location>
</feature>
<accession>A0A4R7FUF6</accession>
<gene>
    <name evidence="2" type="ORF">EV640_1161</name>
</gene>
<keyword evidence="1" id="KW-1133">Transmembrane helix</keyword>
<keyword evidence="3" id="KW-1185">Reference proteome</keyword>
<dbReference type="EMBL" id="SOAN01000016">
    <property type="protein sequence ID" value="TDS82333.1"/>
    <property type="molecule type" value="Genomic_DNA"/>
</dbReference>
<feature type="transmembrane region" description="Helical" evidence="1">
    <location>
        <begin position="22"/>
        <end position="45"/>
    </location>
</feature>
<comment type="caution">
    <text evidence="2">The sequence shown here is derived from an EMBL/GenBank/DDBJ whole genome shotgun (WGS) entry which is preliminary data.</text>
</comment>
<dbReference type="AlphaFoldDB" id="A0A4R7FUF6"/>